<evidence type="ECO:0000313" key="2">
    <source>
        <dbReference type="Proteomes" id="UP000594014"/>
    </source>
</evidence>
<accession>A0ACD1ABM0</accession>
<protein>
    <submittedName>
        <fullName evidence="1">Uncharacterized protein</fullName>
    </submittedName>
</protein>
<keyword evidence="2" id="KW-1185">Reference proteome</keyword>
<organism evidence="1 2">
    <name type="scientific">Anoxybacterium hadale</name>
    <dbReference type="NCBI Taxonomy" id="3408580"/>
    <lineage>
        <taxon>Bacteria</taxon>
        <taxon>Bacillati</taxon>
        <taxon>Bacillota</taxon>
        <taxon>Clostridia</taxon>
        <taxon>Peptostreptococcales</taxon>
        <taxon>Anaerovoracaceae</taxon>
        <taxon>Anoxybacterium</taxon>
    </lineage>
</organism>
<proteinExistence type="predicted"/>
<reference evidence="1" key="1">
    <citation type="submission" date="2019-08" db="EMBL/GenBank/DDBJ databases">
        <title>Genome sequence of Clostridiales bacterium MT110.</title>
        <authorList>
            <person name="Cao J."/>
        </authorList>
    </citation>
    <scope>NUCLEOTIDE SEQUENCE</scope>
    <source>
        <strain evidence="1">MT110</strain>
    </source>
</reference>
<dbReference type="Proteomes" id="UP000594014">
    <property type="component" value="Chromosome"/>
</dbReference>
<evidence type="ECO:0000313" key="1">
    <source>
        <dbReference type="EMBL" id="QOX63601.1"/>
    </source>
</evidence>
<sequence length="207" mass="22664">MKKNQWKLRDILMMSILGVLFAAVYLAVFSGGMVLSALLTPTGLSTFSFELIYGVWFMASAVAAYIIRKPGAALTTEVLAAGVELLMGNAGGLVVILTGFIQGLGCELGFAAFRYRKFNLLSMTLGGILAASFIFLFELYYLQNYLLAPGLLFAKLMVRFLSAALFTGLISKLSCDGLARTGVLKNYGIDRSRQEVLIEREEEFVHE</sequence>
<gene>
    <name evidence="1" type="ORF">FRZ06_09680</name>
</gene>
<dbReference type="EMBL" id="CP042469">
    <property type="protein sequence ID" value="QOX63601.1"/>
    <property type="molecule type" value="Genomic_DNA"/>
</dbReference>
<name>A0ACD1ABM0_9FIRM</name>